<evidence type="ECO:0000313" key="3">
    <source>
        <dbReference type="Proteomes" id="UP000010411"/>
    </source>
</evidence>
<name>L1KW94_9ACTN</name>
<dbReference type="AlphaFoldDB" id="L1KW94"/>
<accession>L1KW94</accession>
<dbReference type="InterPro" id="IPR011990">
    <property type="entry name" value="TPR-like_helical_dom_sf"/>
</dbReference>
<dbReference type="Pfam" id="PF13424">
    <property type="entry name" value="TPR_12"/>
    <property type="match status" value="2"/>
</dbReference>
<reference evidence="2 3" key="1">
    <citation type="submission" date="2012-11" db="EMBL/GenBank/DDBJ databases">
        <authorList>
            <person name="Huguet-Tapia J.C."/>
            <person name="Durkin A.S."/>
            <person name="Pettis G.S."/>
            <person name="Badger J.H."/>
        </authorList>
    </citation>
    <scope>NUCLEOTIDE SEQUENCE [LARGE SCALE GENOMIC DNA]</scope>
    <source>
        <strain evidence="2 3">91-03</strain>
    </source>
</reference>
<dbReference type="InterPro" id="IPR027417">
    <property type="entry name" value="P-loop_NTPase"/>
</dbReference>
<dbReference type="SUPFAM" id="SSF48452">
    <property type="entry name" value="TPR-like"/>
    <property type="match status" value="1"/>
</dbReference>
<dbReference type="EMBL" id="AEJC01000360">
    <property type="protein sequence ID" value="EKX64648.1"/>
    <property type="molecule type" value="Genomic_DNA"/>
</dbReference>
<dbReference type="SMART" id="SM00028">
    <property type="entry name" value="TPR"/>
    <property type="match status" value="3"/>
</dbReference>
<keyword evidence="3" id="KW-1185">Reference proteome</keyword>
<dbReference type="Gene3D" id="3.40.50.300">
    <property type="entry name" value="P-loop containing nucleotide triphosphate hydrolases"/>
    <property type="match status" value="1"/>
</dbReference>
<gene>
    <name evidence="2" type="ORF">STRIP9103_08374</name>
</gene>
<dbReference type="PANTHER" id="PTHR47691:SF3">
    <property type="entry name" value="HTH-TYPE TRANSCRIPTIONAL REGULATOR RV0890C-RELATED"/>
    <property type="match status" value="1"/>
</dbReference>
<dbReference type="InterPro" id="IPR019734">
    <property type="entry name" value="TPR_rpt"/>
</dbReference>
<organism evidence="2 3">
    <name type="scientific">Streptomyces ipomoeae 91-03</name>
    <dbReference type="NCBI Taxonomy" id="698759"/>
    <lineage>
        <taxon>Bacteria</taxon>
        <taxon>Bacillati</taxon>
        <taxon>Actinomycetota</taxon>
        <taxon>Actinomycetes</taxon>
        <taxon>Kitasatosporales</taxon>
        <taxon>Streptomycetaceae</taxon>
        <taxon>Streptomyces</taxon>
    </lineage>
</organism>
<dbReference type="Proteomes" id="UP000010411">
    <property type="component" value="Unassembled WGS sequence"/>
</dbReference>
<evidence type="ECO:0000313" key="2">
    <source>
        <dbReference type="EMBL" id="EKX64648.1"/>
    </source>
</evidence>
<feature type="compositionally biased region" description="Gly residues" evidence="1">
    <location>
        <begin position="18"/>
        <end position="32"/>
    </location>
</feature>
<dbReference type="SUPFAM" id="SSF52540">
    <property type="entry name" value="P-loop containing nucleoside triphosphate hydrolases"/>
    <property type="match status" value="1"/>
</dbReference>
<dbReference type="Gene3D" id="1.25.40.10">
    <property type="entry name" value="Tetratricopeptide repeat domain"/>
    <property type="match status" value="1"/>
</dbReference>
<feature type="region of interest" description="Disordered" evidence="1">
    <location>
        <begin position="1"/>
        <end position="46"/>
    </location>
</feature>
<dbReference type="PANTHER" id="PTHR47691">
    <property type="entry name" value="REGULATOR-RELATED"/>
    <property type="match status" value="1"/>
</dbReference>
<protein>
    <submittedName>
        <fullName evidence="2">Tetratricopeptide repeat protein</fullName>
    </submittedName>
</protein>
<comment type="caution">
    <text evidence="2">The sequence shown here is derived from an EMBL/GenBank/DDBJ whole genome shotgun (WGS) entry which is preliminary data.</text>
</comment>
<dbReference type="PRINTS" id="PR00364">
    <property type="entry name" value="DISEASERSIST"/>
</dbReference>
<dbReference type="PATRIC" id="fig|698759.3.peg.4731"/>
<dbReference type="GO" id="GO:0043531">
    <property type="term" value="F:ADP binding"/>
    <property type="evidence" value="ECO:0007669"/>
    <property type="project" value="InterPro"/>
</dbReference>
<proteinExistence type="predicted"/>
<dbReference type="RefSeq" id="WP_009320076.1">
    <property type="nucleotide sequence ID" value="NZ_AEJC01000360.1"/>
</dbReference>
<evidence type="ECO:0000256" key="1">
    <source>
        <dbReference type="SAM" id="MobiDB-lite"/>
    </source>
</evidence>
<sequence length="739" mass="78943">MRHLSVPVAGSDSTTGAEGMGGGTAGIGGIEEPGGSASSLGGGDGGQVNSLGGAARVTGTVVQARDVHGGVHTHLPPVVPPMPVPRQLPPPVRHFTDREGDLAALGRLLPRRTGLVVVTGPAGVGKTSLVTRWLRRIGDDFPDGQLYADLRGHDIADAAGPGEILGRFLRSLYRGPIPADTAEQSALWRSLTTGLRLAVLLDNACTAAQTRPLLPGSDDSLVVVTGRRRLTGLGIDGAAFHTLDVMPPDAAEELLIRGVGRERVADDPAAAREVVDLCGGLPLALCVASARLAARPRQPLRALAEALARPADRLAVLAVEGETAVRGALDESYRALPAPAARLYRLLGQLPTPELDSRLAAAAGALTLDEADGLLDVLVESHLLQDLGEDRYRFHDLIRLHARQHGADHERAEALRRAGDWYLATATAAEQLITPAQFTLERADHLRPDLEPPFTDEPGALAWLDHHRVNLMAVLRAAAERHWSMLTWQLVDAMWPLFLRLRHYDLWIEAHELGLAAARRAGHAEAERQMLNSGAIGLSAARRFDEAITWYAASRDAARVAGDRRDEGQALLGLGAAHFEAGRRAEAVPLLEQAISLWEEAGYPRGTGLARIVLGEIALAADDPLSAVAYFEGAHGILTEVRDPHDAARALAFLGRARARTGEHEAGVDRLRAALEMFERSGALHWQARTLEMLGQSAEDAGDVAAARDYYRRALPLSMTVSAEDTRRVEARLEGLAGA</sequence>